<feature type="chain" id="PRO_5046669123" evidence="1">
    <location>
        <begin position="26"/>
        <end position="446"/>
    </location>
</feature>
<evidence type="ECO:0000256" key="1">
    <source>
        <dbReference type="SAM" id="SignalP"/>
    </source>
</evidence>
<dbReference type="InterPro" id="IPR036582">
    <property type="entry name" value="Mao_N_sf"/>
</dbReference>
<feature type="signal peptide" evidence="1">
    <location>
        <begin position="1"/>
        <end position="25"/>
    </location>
</feature>
<dbReference type="Gene3D" id="3.30.457.10">
    <property type="entry name" value="Copper amine oxidase-like, N-terminal domain"/>
    <property type="match status" value="1"/>
</dbReference>
<dbReference type="SUPFAM" id="SSF55383">
    <property type="entry name" value="Copper amine oxidase, domain N"/>
    <property type="match status" value="1"/>
</dbReference>
<reference evidence="3 4" key="1">
    <citation type="submission" date="2023-03" db="EMBL/GenBank/DDBJ databases">
        <title>Bacillus Genome Sequencing.</title>
        <authorList>
            <person name="Dunlap C."/>
        </authorList>
    </citation>
    <scope>NUCLEOTIDE SEQUENCE [LARGE SCALE GENOMIC DNA]</scope>
    <source>
        <strain evidence="3 4">NRS-52</strain>
    </source>
</reference>
<name>A0ABU6PUQ4_9BACL</name>
<dbReference type="RefSeq" id="WP_328278864.1">
    <property type="nucleotide sequence ID" value="NZ_JARTLD010000036.1"/>
</dbReference>
<comment type="caution">
    <text evidence="3">The sequence shown here is derived from an EMBL/GenBank/DDBJ whole genome shotgun (WGS) entry which is preliminary data.</text>
</comment>
<dbReference type="Pfam" id="PF07833">
    <property type="entry name" value="Cu_amine_oxidN1"/>
    <property type="match status" value="1"/>
</dbReference>
<accession>A0ABU6PUQ4</accession>
<evidence type="ECO:0000259" key="2">
    <source>
        <dbReference type="Pfam" id="PF07833"/>
    </source>
</evidence>
<sequence>MIKKFIHASCTVLVLAILSVQAAHASGNQEVRLNLNGVNVEGHHPVIMNNHTMVPLRTVALISDAEVSWNAADKTVLVTDPVSQKQLKLQAGSSIAYVDGQKTSLDAPPVMKDGTLYVPFRFIAGGLQAQVLWDAPSQTVVMYKSGEKLTEALHGTDLAKARNAAIRLPRITLHDSLTAKEEGGGGTYYFRSGERDRFMYINRGIARYFEVRNGAAWGTFEARVDAGSKNLSGELPLQIPVMGEGWGVAPVFKGRIDFFREFWTTDQVRYGIYDTAGKTLYEGKNPVAVNTGDVIAELPVFLSGEQTIKQLMAEKMGVIDWSMSKEGDIYSFVSVPSDPKAEGSEYQVNSRTGTVYDATSGGPQTNLIIDNAPNLKTIWNGNAYQEELLKLAGPILQSYGLVPASKSWINGGYGDGYIYGAVLKDKTKIWIKLDLFTKEWEEIEEP</sequence>
<organism evidence="3 4">
    <name type="scientific">Paenibacillus chibensis</name>
    <dbReference type="NCBI Taxonomy" id="59846"/>
    <lineage>
        <taxon>Bacteria</taxon>
        <taxon>Bacillati</taxon>
        <taxon>Bacillota</taxon>
        <taxon>Bacilli</taxon>
        <taxon>Bacillales</taxon>
        <taxon>Paenibacillaceae</taxon>
        <taxon>Paenibacillus</taxon>
    </lineage>
</organism>
<proteinExistence type="predicted"/>
<keyword evidence="1" id="KW-0732">Signal</keyword>
<gene>
    <name evidence="3" type="ORF">P9847_14585</name>
</gene>
<evidence type="ECO:0000313" key="4">
    <source>
        <dbReference type="Proteomes" id="UP001343257"/>
    </source>
</evidence>
<keyword evidence="4" id="KW-1185">Reference proteome</keyword>
<evidence type="ECO:0000313" key="3">
    <source>
        <dbReference type="EMBL" id="MED5018532.1"/>
    </source>
</evidence>
<dbReference type="InterPro" id="IPR012854">
    <property type="entry name" value="Cu_amine_oxidase-like_N"/>
</dbReference>
<dbReference type="EMBL" id="JARTLD010000036">
    <property type="protein sequence ID" value="MED5018532.1"/>
    <property type="molecule type" value="Genomic_DNA"/>
</dbReference>
<protein>
    <submittedName>
        <fullName evidence="3">Copper amine oxidase N-terminal domain-containing protein</fullName>
    </submittedName>
</protein>
<dbReference type="Proteomes" id="UP001343257">
    <property type="component" value="Unassembled WGS sequence"/>
</dbReference>
<feature type="domain" description="Copper amine oxidase-like N-terminal" evidence="2">
    <location>
        <begin position="36"/>
        <end position="141"/>
    </location>
</feature>